<evidence type="ECO:0000256" key="3">
    <source>
        <dbReference type="ARBA" id="ARBA00008184"/>
    </source>
</evidence>
<evidence type="ECO:0000256" key="5">
    <source>
        <dbReference type="ARBA" id="ARBA00018429"/>
    </source>
</evidence>
<dbReference type="eggNOG" id="COG0692">
    <property type="taxonomic scope" value="Bacteria"/>
</dbReference>
<keyword evidence="14" id="KW-1185">Reference proteome</keyword>
<dbReference type="InterPro" id="IPR005122">
    <property type="entry name" value="Uracil-DNA_glycosylase-like"/>
</dbReference>
<evidence type="ECO:0000256" key="11">
    <source>
        <dbReference type="RuleBase" id="RU003780"/>
    </source>
</evidence>
<evidence type="ECO:0000313" key="14">
    <source>
        <dbReference type="Proteomes" id="UP000029409"/>
    </source>
</evidence>
<evidence type="ECO:0000256" key="6">
    <source>
        <dbReference type="ARBA" id="ARBA00022763"/>
    </source>
</evidence>
<dbReference type="SMART" id="SM00986">
    <property type="entry name" value="UDG"/>
    <property type="match status" value="1"/>
</dbReference>
<dbReference type="GO" id="GO:0005737">
    <property type="term" value="C:cytoplasm"/>
    <property type="evidence" value="ECO:0007669"/>
    <property type="project" value="UniProtKB-SubCell"/>
</dbReference>
<dbReference type="STRING" id="44251.PDUR_18700"/>
<dbReference type="FunFam" id="3.40.470.10:FF:000001">
    <property type="entry name" value="Uracil-DNA glycosylase"/>
    <property type="match status" value="1"/>
</dbReference>
<evidence type="ECO:0000256" key="1">
    <source>
        <dbReference type="ARBA" id="ARBA00001400"/>
    </source>
</evidence>
<dbReference type="SUPFAM" id="SSF52141">
    <property type="entry name" value="Uracil-DNA glycosylase-like"/>
    <property type="match status" value="1"/>
</dbReference>
<dbReference type="GO" id="GO:0097510">
    <property type="term" value="P:base-excision repair, AP site formation via deaminated base removal"/>
    <property type="evidence" value="ECO:0007669"/>
    <property type="project" value="TreeGrafter"/>
</dbReference>
<keyword evidence="8 9" id="KW-0234">DNA repair</keyword>
<dbReference type="GO" id="GO:0004844">
    <property type="term" value="F:uracil DNA N-glycosylase activity"/>
    <property type="evidence" value="ECO:0007669"/>
    <property type="project" value="UniProtKB-UniRule"/>
</dbReference>
<dbReference type="Pfam" id="PF03167">
    <property type="entry name" value="UDG"/>
    <property type="match status" value="1"/>
</dbReference>
<dbReference type="InterPro" id="IPR036895">
    <property type="entry name" value="Uracil-DNA_glycosylase-like_sf"/>
</dbReference>
<evidence type="ECO:0000313" key="13">
    <source>
        <dbReference type="EMBL" id="AIQ13721.1"/>
    </source>
</evidence>
<dbReference type="NCBIfam" id="NF003588">
    <property type="entry name" value="PRK05254.1-1"/>
    <property type="match status" value="1"/>
</dbReference>
<dbReference type="HAMAP" id="MF_00148">
    <property type="entry name" value="UDG"/>
    <property type="match status" value="1"/>
</dbReference>
<evidence type="ECO:0000256" key="4">
    <source>
        <dbReference type="ARBA" id="ARBA00012030"/>
    </source>
</evidence>
<sequence>MFGNDWDEVLHEETQKPYFQDLRYTLAREYKQYTVYPPKELLFSALKQTDYSKTRVVILGQDPYHGAGQAHGLSFSVMPGVRIPPSLRNIYTELASDIGADIPNHGSLLHWSQQGVLLLNAVLTVREGQPNSHKGMGWERFTDAIMEKLNERDTPLVFILWGSHAQQKGACIDHSHHKVIRSAHPSPFSAHRGFLGSNPFSQTNQFLSAHGLEPIDWNIPNL</sequence>
<dbReference type="NCBIfam" id="NF003591">
    <property type="entry name" value="PRK05254.1-4"/>
    <property type="match status" value="1"/>
</dbReference>
<evidence type="ECO:0000256" key="9">
    <source>
        <dbReference type="HAMAP-Rule" id="MF_00148"/>
    </source>
</evidence>
<keyword evidence="6 9" id="KW-0227">DNA damage</keyword>
<dbReference type="KEGG" id="pdu:PDUR_18700"/>
<gene>
    <name evidence="9" type="primary">ung</name>
    <name evidence="13" type="ORF">PDUR_18700</name>
</gene>
<dbReference type="EMBL" id="CP009288">
    <property type="protein sequence ID" value="AIQ13721.1"/>
    <property type="molecule type" value="Genomic_DNA"/>
</dbReference>
<evidence type="ECO:0000256" key="8">
    <source>
        <dbReference type="ARBA" id="ARBA00023204"/>
    </source>
</evidence>
<reference evidence="13 14" key="1">
    <citation type="submission" date="2014-08" db="EMBL/GenBank/DDBJ databases">
        <title>Comparative genomics of the Paenibacillus odorifer group.</title>
        <authorList>
            <person name="den Bakker H.C."/>
            <person name="Tsai Y.-C."/>
            <person name="Martin N."/>
            <person name="Korlach J."/>
            <person name="Wiedmann M."/>
        </authorList>
    </citation>
    <scope>NUCLEOTIDE SEQUENCE [LARGE SCALE GENOMIC DNA]</scope>
    <source>
        <strain evidence="13 14">DSM 1735</strain>
    </source>
</reference>
<name>A0A089HNY0_PAEDU</name>
<feature type="domain" description="Uracil-DNA glycosylase-like" evidence="12">
    <location>
        <begin position="47"/>
        <end position="207"/>
    </location>
</feature>
<dbReference type="InterPro" id="IPR002043">
    <property type="entry name" value="UDG_fam1"/>
</dbReference>
<dbReference type="Gene3D" id="3.40.470.10">
    <property type="entry name" value="Uracil-DNA glycosylase-like domain"/>
    <property type="match status" value="1"/>
</dbReference>
<proteinExistence type="inferred from homology"/>
<dbReference type="PROSITE" id="PS00130">
    <property type="entry name" value="U_DNA_GLYCOSYLASE"/>
    <property type="match status" value="1"/>
</dbReference>
<keyword evidence="7 9" id="KW-0378">Hydrolase</keyword>
<dbReference type="InterPro" id="IPR018085">
    <property type="entry name" value="Ura-DNA_Glyclase_AS"/>
</dbReference>
<evidence type="ECO:0000256" key="2">
    <source>
        <dbReference type="ARBA" id="ARBA00002631"/>
    </source>
</evidence>
<evidence type="ECO:0000256" key="10">
    <source>
        <dbReference type="PROSITE-ProRule" id="PRU10072"/>
    </source>
</evidence>
<feature type="active site" description="Proton acceptor" evidence="9 10">
    <location>
        <position position="62"/>
    </location>
</feature>
<dbReference type="Proteomes" id="UP000029409">
    <property type="component" value="Chromosome"/>
</dbReference>
<dbReference type="SMART" id="SM00987">
    <property type="entry name" value="UreE_C"/>
    <property type="match status" value="1"/>
</dbReference>
<dbReference type="AlphaFoldDB" id="A0A089HNY0"/>
<accession>A0A089HNY0</accession>
<dbReference type="NCBIfam" id="NF003589">
    <property type="entry name" value="PRK05254.1-2"/>
    <property type="match status" value="1"/>
</dbReference>
<evidence type="ECO:0000256" key="7">
    <source>
        <dbReference type="ARBA" id="ARBA00022801"/>
    </source>
</evidence>
<dbReference type="PANTHER" id="PTHR11264:SF0">
    <property type="entry name" value="URACIL-DNA GLYCOSYLASE"/>
    <property type="match status" value="1"/>
</dbReference>
<dbReference type="NCBIfam" id="TIGR00628">
    <property type="entry name" value="ung"/>
    <property type="match status" value="1"/>
</dbReference>
<evidence type="ECO:0000259" key="12">
    <source>
        <dbReference type="SMART" id="SM00986"/>
    </source>
</evidence>
<comment type="function">
    <text evidence="2 9 11">Excises uracil residues from the DNA which can arise as a result of misincorporation of dUMP residues by DNA polymerase or due to deamination of cytosine.</text>
</comment>
<dbReference type="NCBIfam" id="NF003592">
    <property type="entry name" value="PRK05254.1-5"/>
    <property type="match status" value="1"/>
</dbReference>
<dbReference type="RefSeq" id="WP_042209477.1">
    <property type="nucleotide sequence ID" value="NZ_CP009288.1"/>
</dbReference>
<dbReference type="CDD" id="cd10027">
    <property type="entry name" value="UDG-F1-like"/>
    <property type="match status" value="1"/>
</dbReference>
<comment type="subcellular location">
    <subcellularLocation>
        <location evidence="9">Cytoplasm</location>
    </subcellularLocation>
</comment>
<dbReference type="OrthoDB" id="9804372at2"/>
<dbReference type="PANTHER" id="PTHR11264">
    <property type="entry name" value="URACIL-DNA GLYCOSYLASE"/>
    <property type="match status" value="1"/>
</dbReference>
<dbReference type="EC" id="3.2.2.27" evidence="4 9"/>
<protein>
    <recommendedName>
        <fullName evidence="5 9">Uracil-DNA glycosylase</fullName>
        <shortName evidence="9">UDG</shortName>
        <ecNumber evidence="4 9">3.2.2.27</ecNumber>
    </recommendedName>
</protein>
<comment type="similarity">
    <text evidence="3 9 11">Belongs to the uracil-DNA glycosylase (UDG) superfamily. UNG family.</text>
</comment>
<comment type="catalytic activity">
    <reaction evidence="1 9 11">
        <text>Hydrolyzes single-stranded DNA or mismatched double-stranded DNA and polynucleotides, releasing free uracil.</text>
        <dbReference type="EC" id="3.2.2.27"/>
    </reaction>
</comment>
<keyword evidence="9" id="KW-0963">Cytoplasm</keyword>
<organism evidence="13 14">
    <name type="scientific">Paenibacillus durus</name>
    <name type="common">Paenibacillus azotofixans</name>
    <dbReference type="NCBI Taxonomy" id="44251"/>
    <lineage>
        <taxon>Bacteria</taxon>
        <taxon>Bacillati</taxon>
        <taxon>Bacillota</taxon>
        <taxon>Bacilli</taxon>
        <taxon>Bacillales</taxon>
        <taxon>Paenibacillaceae</taxon>
        <taxon>Paenibacillus</taxon>
    </lineage>
</organism>